<comment type="caution">
    <text evidence="2">The sequence shown here is derived from an EMBL/GenBank/DDBJ whole genome shotgun (WGS) entry which is preliminary data.</text>
</comment>
<dbReference type="GeneID" id="66797865"/>
<proteinExistence type="predicted"/>
<accession>A0A4Y8WQW5</accession>
<feature type="domain" description="Mce/MlaD" evidence="1">
    <location>
        <begin position="41"/>
        <end position="111"/>
    </location>
</feature>
<dbReference type="PANTHER" id="PTHR33371">
    <property type="entry name" value="INTERMEMBRANE PHOSPHOLIPID TRANSPORT SYSTEM BINDING PROTEIN MLAD-RELATED"/>
    <property type="match status" value="1"/>
</dbReference>
<dbReference type="RefSeq" id="WP_018359357.1">
    <property type="nucleotide sequence ID" value="NZ_CP197400.1"/>
</dbReference>
<keyword evidence="3" id="KW-1185">Reference proteome</keyword>
<dbReference type="Proteomes" id="UP000297225">
    <property type="component" value="Unassembled WGS sequence"/>
</dbReference>
<dbReference type="Pfam" id="PF02470">
    <property type="entry name" value="MlaD"/>
    <property type="match status" value="1"/>
</dbReference>
<dbReference type="AlphaFoldDB" id="A0A4Y8WQW5"/>
<dbReference type="STRING" id="1122973.GCA_000379925_02132"/>
<gene>
    <name evidence="2" type="ORF">E4P47_05340</name>
</gene>
<organism evidence="2 3">
    <name type="scientific">Porphyromonas levii</name>
    <dbReference type="NCBI Taxonomy" id="28114"/>
    <lineage>
        <taxon>Bacteria</taxon>
        <taxon>Pseudomonadati</taxon>
        <taxon>Bacteroidota</taxon>
        <taxon>Bacteroidia</taxon>
        <taxon>Bacteroidales</taxon>
        <taxon>Porphyromonadaceae</taxon>
        <taxon>Porphyromonas</taxon>
    </lineage>
</organism>
<dbReference type="OrthoDB" id="9769132at2"/>
<dbReference type="InterPro" id="IPR052336">
    <property type="entry name" value="MlaD_Phospholipid_Transporter"/>
</dbReference>
<protein>
    <submittedName>
        <fullName evidence="2">MCE family protein</fullName>
    </submittedName>
</protein>
<dbReference type="PANTHER" id="PTHR33371:SF4">
    <property type="entry name" value="INTERMEMBRANE PHOSPHOLIPID TRANSPORT SYSTEM BINDING PROTEIN MLAD"/>
    <property type="match status" value="1"/>
</dbReference>
<name>A0A4Y8WQW5_9PORP</name>
<evidence type="ECO:0000313" key="3">
    <source>
        <dbReference type="Proteomes" id="UP000297225"/>
    </source>
</evidence>
<dbReference type="EMBL" id="SPNC01000067">
    <property type="protein sequence ID" value="TFH95078.1"/>
    <property type="molecule type" value="Genomic_DNA"/>
</dbReference>
<evidence type="ECO:0000259" key="1">
    <source>
        <dbReference type="Pfam" id="PF02470"/>
    </source>
</evidence>
<evidence type="ECO:0000313" key="2">
    <source>
        <dbReference type="EMBL" id="TFH95078.1"/>
    </source>
</evidence>
<sequence length="297" mass="32543">MDKSFDHRQKAILAGVTTITTLLMFYFGFNYLKGINIFSKNVSYYATFDNIQGVDRSTKVYVNGYRVGNVRKINFDYEGFNGAVVELSLDSSLKIPRGSKLVIKNNPLGGGSITLLLPEQITDYLAKNDTLRGEQATDMMAKLTDELIPNLNAAVLSLDTLVGSVDGLVKNPDITKTLAQLNATTSALQGSSVKINHMMDRQVPEIMSNVERSTESIQKVAGQVANANIEKTLAEFTQVVSDLKKLSGQLANEDSSLGLLLNDKGLYQRLDAAALSADSLLKDIQKNPKRYVSFSVF</sequence>
<dbReference type="InterPro" id="IPR003399">
    <property type="entry name" value="Mce/MlaD"/>
</dbReference>
<reference evidence="2 3" key="1">
    <citation type="submission" date="2019-03" db="EMBL/GenBank/DDBJ databases">
        <title>Porphyromonas levii Isolated from the Uterus of Dairy Cows.</title>
        <authorList>
            <person name="Francis A.M."/>
        </authorList>
    </citation>
    <scope>NUCLEOTIDE SEQUENCE [LARGE SCALE GENOMIC DNA]</scope>
    <source>
        <strain evidence="2 3">AF5678</strain>
    </source>
</reference>